<feature type="domain" description="WW" evidence="4">
    <location>
        <begin position="278"/>
        <end position="312"/>
    </location>
</feature>
<keyword evidence="7" id="KW-1185">Reference proteome</keyword>
<evidence type="ECO:0000256" key="3">
    <source>
        <dbReference type="SAM" id="MobiDB-lite"/>
    </source>
</evidence>
<dbReference type="GO" id="GO:0035329">
    <property type="term" value="P:hippo signaling"/>
    <property type="evidence" value="ECO:0007669"/>
    <property type="project" value="InterPro"/>
</dbReference>
<organism evidence="6 7">
    <name type="scientific">Chironomus riparius</name>
    <dbReference type="NCBI Taxonomy" id="315576"/>
    <lineage>
        <taxon>Eukaryota</taxon>
        <taxon>Metazoa</taxon>
        <taxon>Ecdysozoa</taxon>
        <taxon>Arthropoda</taxon>
        <taxon>Hexapoda</taxon>
        <taxon>Insecta</taxon>
        <taxon>Pterygota</taxon>
        <taxon>Neoptera</taxon>
        <taxon>Endopterygota</taxon>
        <taxon>Diptera</taxon>
        <taxon>Nematocera</taxon>
        <taxon>Chironomoidea</taxon>
        <taxon>Chironomidae</taxon>
        <taxon>Chironominae</taxon>
        <taxon>Chironomus</taxon>
    </lineage>
</organism>
<name>A0A9N9S772_9DIPT</name>
<dbReference type="PANTHER" id="PTHR47522">
    <property type="entry name" value="SALVADOR FAMILY WW DOMAIN-CONTAINING PROTEIN 1"/>
    <property type="match status" value="1"/>
</dbReference>
<dbReference type="GO" id="GO:0008285">
    <property type="term" value="P:negative regulation of cell population proliferation"/>
    <property type="evidence" value="ECO:0007669"/>
    <property type="project" value="TreeGrafter"/>
</dbReference>
<accession>A0A9N9S772</accession>
<evidence type="ECO:0000313" key="6">
    <source>
        <dbReference type="EMBL" id="CAG9809500.1"/>
    </source>
</evidence>
<dbReference type="PROSITE" id="PS50951">
    <property type="entry name" value="SARAH"/>
    <property type="match status" value="1"/>
</dbReference>
<evidence type="ECO:0000256" key="1">
    <source>
        <dbReference type="ARBA" id="ARBA00022553"/>
    </source>
</evidence>
<dbReference type="AlphaFoldDB" id="A0A9N9S772"/>
<dbReference type="GO" id="GO:0006915">
    <property type="term" value="P:apoptotic process"/>
    <property type="evidence" value="ECO:0007669"/>
    <property type="project" value="InterPro"/>
</dbReference>
<evidence type="ECO:0000259" key="5">
    <source>
        <dbReference type="PROSITE" id="PS50951"/>
    </source>
</evidence>
<dbReference type="CDD" id="cd00201">
    <property type="entry name" value="WW"/>
    <property type="match status" value="1"/>
</dbReference>
<evidence type="ECO:0008006" key="8">
    <source>
        <dbReference type="Google" id="ProtNLM"/>
    </source>
</evidence>
<feature type="region of interest" description="Disordered" evidence="3">
    <location>
        <begin position="97"/>
        <end position="118"/>
    </location>
</feature>
<reference evidence="6" key="1">
    <citation type="submission" date="2022-01" db="EMBL/GenBank/DDBJ databases">
        <authorList>
            <person name="King R."/>
        </authorList>
    </citation>
    <scope>NUCLEOTIDE SEQUENCE</scope>
</reference>
<protein>
    <recommendedName>
        <fullName evidence="8">Scaffold protein salvador</fullName>
    </recommendedName>
</protein>
<keyword evidence="1" id="KW-0597">Phosphoprotein</keyword>
<evidence type="ECO:0000256" key="2">
    <source>
        <dbReference type="ARBA" id="ARBA00022737"/>
    </source>
</evidence>
<dbReference type="GO" id="GO:0060090">
    <property type="term" value="F:molecular adaptor activity"/>
    <property type="evidence" value="ECO:0007669"/>
    <property type="project" value="InterPro"/>
</dbReference>
<dbReference type="CDD" id="cd21433">
    <property type="entry name" value="SARAH_Sav"/>
    <property type="match status" value="1"/>
</dbReference>
<feature type="region of interest" description="Disordered" evidence="3">
    <location>
        <begin position="39"/>
        <end position="75"/>
    </location>
</feature>
<dbReference type="InterPro" id="IPR001202">
    <property type="entry name" value="WW_dom"/>
</dbReference>
<dbReference type="InterPro" id="IPR030030">
    <property type="entry name" value="Sav"/>
</dbReference>
<feature type="compositionally biased region" description="Low complexity" evidence="3">
    <location>
        <begin position="59"/>
        <end position="74"/>
    </location>
</feature>
<dbReference type="SUPFAM" id="SSF51045">
    <property type="entry name" value="WW domain"/>
    <property type="match status" value="1"/>
</dbReference>
<reference evidence="6" key="2">
    <citation type="submission" date="2022-10" db="EMBL/GenBank/DDBJ databases">
        <authorList>
            <consortium name="ENA_rothamsted_submissions"/>
            <consortium name="culmorum"/>
            <person name="King R."/>
        </authorList>
    </citation>
    <scope>NUCLEOTIDE SEQUENCE</scope>
</reference>
<feature type="compositionally biased region" description="Low complexity" evidence="3">
    <location>
        <begin position="99"/>
        <end position="114"/>
    </location>
</feature>
<sequence length="452" mass="52013">MLSRKKDKTTKTGLAGKYIKKDSLNPEIKLINVWTTTEQKNTKSKNRQNDDAKNKLKINGSNSGSSNAFGNNIGQGKYTQNSQLALNKLSNKFSNMHLQQTSSPSPQQQQQQQQALDVSTAQYFHRTLAQSHPSSSQLVNQSDSQNNYVEIDTLETLLYQKQQSDQNENFQYSNYEISNYNDNNPIQQQPQQLDLGLASPIYENQAVVRRSESPIYSNTHNNPPSVSSLYSASQNLYSNLPSSSSTQAAYANLPSSIHHGLVPQIRSTPQYNLNVEELPLPPGWSVDYTLRGRRKYYIDHNTATTHWSHPLERDALPLFWQRVEAAGSVYYYNYITRQAQLHHPYWTTYYLPGYHFHNQAQPTIIHHQALVPANPLLNVNVPKWLKIYTKSSSEKDHIIKWNMFQVNQLMTINEMITKLFKEELHNIVLKYESMRLAISCEMEKRKHGQHLN</sequence>
<dbReference type="Gene3D" id="2.20.70.10">
    <property type="match status" value="1"/>
</dbReference>
<dbReference type="GO" id="GO:0005829">
    <property type="term" value="C:cytosol"/>
    <property type="evidence" value="ECO:0007669"/>
    <property type="project" value="TreeGrafter"/>
</dbReference>
<dbReference type="OrthoDB" id="5339429at2759"/>
<keyword evidence="2" id="KW-0677">Repeat</keyword>
<proteinExistence type="predicted"/>
<dbReference type="GO" id="GO:0043065">
    <property type="term" value="P:positive regulation of apoptotic process"/>
    <property type="evidence" value="ECO:0007669"/>
    <property type="project" value="TreeGrafter"/>
</dbReference>
<evidence type="ECO:0000259" key="4">
    <source>
        <dbReference type="PROSITE" id="PS50020"/>
    </source>
</evidence>
<dbReference type="FunFam" id="2.20.70.10:FF:000035">
    <property type="entry name" value="Salvador homolog 1 (Drosophila)"/>
    <property type="match status" value="1"/>
</dbReference>
<dbReference type="Proteomes" id="UP001153620">
    <property type="component" value="Chromosome 3"/>
</dbReference>
<dbReference type="PROSITE" id="PS50020">
    <property type="entry name" value="WW_DOMAIN_2"/>
    <property type="match status" value="1"/>
</dbReference>
<dbReference type="EMBL" id="OU895879">
    <property type="protein sequence ID" value="CAG9809500.1"/>
    <property type="molecule type" value="Genomic_DNA"/>
</dbReference>
<dbReference type="SMART" id="SM00456">
    <property type="entry name" value="WW"/>
    <property type="match status" value="2"/>
</dbReference>
<gene>
    <name evidence="6" type="ORF">CHIRRI_LOCUS12321</name>
</gene>
<dbReference type="Pfam" id="PF00397">
    <property type="entry name" value="WW"/>
    <property type="match status" value="1"/>
</dbReference>
<dbReference type="InterPro" id="IPR011524">
    <property type="entry name" value="SARAH_dom"/>
</dbReference>
<dbReference type="InterPro" id="IPR036020">
    <property type="entry name" value="WW_dom_sf"/>
</dbReference>
<dbReference type="PANTHER" id="PTHR47522:SF2">
    <property type="entry name" value="PROTEIN SALVADOR HOMOLOG 1"/>
    <property type="match status" value="1"/>
</dbReference>
<feature type="domain" description="SARAH" evidence="5">
    <location>
        <begin position="398"/>
        <end position="445"/>
    </location>
</feature>
<evidence type="ECO:0000313" key="7">
    <source>
        <dbReference type="Proteomes" id="UP001153620"/>
    </source>
</evidence>